<keyword evidence="5 16" id="KW-0808">Transferase</keyword>
<keyword evidence="9" id="KW-0067">ATP-binding</keyword>
<dbReference type="Pfam" id="PF13493">
    <property type="entry name" value="DUF4118"/>
    <property type="match status" value="1"/>
</dbReference>
<feature type="transmembrane region" description="Helical" evidence="13">
    <location>
        <begin position="65"/>
        <end position="83"/>
    </location>
</feature>
<dbReference type="InterPro" id="IPR003661">
    <property type="entry name" value="HisK_dim/P_dom"/>
</dbReference>
<evidence type="ECO:0000313" key="16">
    <source>
        <dbReference type="EMBL" id="SOU42623.1"/>
    </source>
</evidence>
<proteinExistence type="predicted"/>
<evidence type="ECO:0000313" key="18">
    <source>
        <dbReference type="Proteomes" id="UP000615003"/>
    </source>
</evidence>
<evidence type="ECO:0000256" key="13">
    <source>
        <dbReference type="SAM" id="Phobius"/>
    </source>
</evidence>
<dbReference type="Gene3D" id="3.30.565.10">
    <property type="entry name" value="Histidine kinase-like ATPase, C-terminal domain"/>
    <property type="match status" value="1"/>
</dbReference>
<dbReference type="Proteomes" id="UP000238288">
    <property type="component" value="Chromosome PCAR9b"/>
</dbReference>
<dbReference type="SUPFAM" id="SSF47384">
    <property type="entry name" value="Homodimeric domain of signal transducing histidine kinase"/>
    <property type="match status" value="1"/>
</dbReference>
<dbReference type="GO" id="GO:0005524">
    <property type="term" value="F:ATP binding"/>
    <property type="evidence" value="ECO:0007669"/>
    <property type="project" value="UniProtKB-KW"/>
</dbReference>
<keyword evidence="6 13" id="KW-0812">Transmembrane</keyword>
<evidence type="ECO:0000256" key="6">
    <source>
        <dbReference type="ARBA" id="ARBA00022692"/>
    </source>
</evidence>
<comment type="catalytic activity">
    <reaction evidence="1">
        <text>ATP + protein L-histidine = ADP + protein N-phospho-L-histidine.</text>
        <dbReference type="EC" id="2.7.13.3"/>
    </reaction>
</comment>
<feature type="transmembrane region" description="Helical" evidence="13">
    <location>
        <begin position="16"/>
        <end position="34"/>
    </location>
</feature>
<evidence type="ECO:0000256" key="11">
    <source>
        <dbReference type="ARBA" id="ARBA00023012"/>
    </source>
</evidence>
<evidence type="ECO:0000256" key="1">
    <source>
        <dbReference type="ARBA" id="ARBA00000085"/>
    </source>
</evidence>
<evidence type="ECO:0000256" key="12">
    <source>
        <dbReference type="ARBA" id="ARBA00023136"/>
    </source>
</evidence>
<dbReference type="PROSITE" id="PS50109">
    <property type="entry name" value="HIS_KIN"/>
    <property type="match status" value="1"/>
</dbReference>
<feature type="transmembrane region" description="Helical" evidence="13">
    <location>
        <begin position="95"/>
        <end position="114"/>
    </location>
</feature>
<dbReference type="EC" id="2.7.13.3" evidence="3"/>
<dbReference type="PANTHER" id="PTHR45569">
    <property type="entry name" value="SENSOR PROTEIN KDPD"/>
    <property type="match status" value="1"/>
</dbReference>
<evidence type="ECO:0000313" key="17">
    <source>
        <dbReference type="Proteomes" id="UP000238288"/>
    </source>
</evidence>
<evidence type="ECO:0000256" key="2">
    <source>
        <dbReference type="ARBA" id="ARBA00004141"/>
    </source>
</evidence>
<reference evidence="16 17" key="2">
    <citation type="submission" date="2017-11" db="EMBL/GenBank/DDBJ databases">
        <authorList>
            <person name="Han C.G."/>
        </authorList>
    </citation>
    <scope>NUCLEOTIDE SEQUENCE [LARGE SCALE GENOMIC DNA]</scope>
    <source>
        <strain evidence="17">ATCC 43555</strain>
        <strain evidence="16">ATCC43555</strain>
    </source>
</reference>
<dbReference type="AlphaFoldDB" id="A0A2K4XE59"/>
<keyword evidence="7" id="KW-0547">Nucleotide-binding</keyword>
<dbReference type="Pfam" id="PF00512">
    <property type="entry name" value="HisKA"/>
    <property type="match status" value="1"/>
</dbReference>
<dbReference type="Gene3D" id="1.20.120.620">
    <property type="entry name" value="Backbone structure of the membrane domain of e. Coli histidine kinase receptor kdpd"/>
    <property type="match status" value="1"/>
</dbReference>
<sequence>MLEEKLMNQAEAKPRWYKALFLSVIMPLIVVFAIYPVRNWFTTTDIVMLQLLWVTWVAVRSNRRLAILTTLVSVACTDWFFVAPNFTFHIENIEYLVTFMVMLIVGFVISQLAGELSTKVRDVQLHASNSRTLYELAKDLNSLDTLDEQKKYFVERISKHLNASCTFIPATSQGNSEFILLSEVNPSWGGFNFTKRLTQGQKSFADTAISLLYQVHEKTLLRQQSAAISVQAELERAKNALLRSLSHDLRTPLATIMGASSMLADDEITLSDIVIKEQASNIYEQSKILNEHFDKVMELSRVNKMGENLSWQTINLQALLSEAKARRQQQLTDFVINTNIDAQTTCEGDVALLEIALANMLENAWRYGDKKVSVEFTRSSNQQKICYQLILTNNVITKAQTSSNEGVGLGSIICDVVAKFHQGTFTLTINNETNMAYAKLIWEKSND</sequence>
<dbReference type="InterPro" id="IPR038318">
    <property type="entry name" value="KdpD_sf"/>
</dbReference>
<dbReference type="PANTHER" id="PTHR45569:SF1">
    <property type="entry name" value="SENSOR PROTEIN KDPD"/>
    <property type="match status" value="1"/>
</dbReference>
<dbReference type="EMBL" id="LT965929">
    <property type="protein sequence ID" value="SOU42623.1"/>
    <property type="molecule type" value="Genomic_DNA"/>
</dbReference>
<evidence type="ECO:0000256" key="8">
    <source>
        <dbReference type="ARBA" id="ARBA00022777"/>
    </source>
</evidence>
<dbReference type="SMART" id="SM00388">
    <property type="entry name" value="HisKA"/>
    <property type="match status" value="1"/>
</dbReference>
<evidence type="ECO:0000256" key="10">
    <source>
        <dbReference type="ARBA" id="ARBA00022989"/>
    </source>
</evidence>
<protein>
    <recommendedName>
        <fullName evidence="3">histidine kinase</fullName>
        <ecNumber evidence="3">2.7.13.3</ecNumber>
    </recommendedName>
</protein>
<dbReference type="GO" id="GO:0000155">
    <property type="term" value="F:phosphorelay sensor kinase activity"/>
    <property type="evidence" value="ECO:0007669"/>
    <property type="project" value="InterPro"/>
</dbReference>
<dbReference type="InterPro" id="IPR052023">
    <property type="entry name" value="Histidine_kinase_KdpD"/>
</dbReference>
<organism evidence="16 17">
    <name type="scientific">Pseudoalteromonas carrageenovora IAM 12662</name>
    <dbReference type="NCBI Taxonomy" id="1314868"/>
    <lineage>
        <taxon>Bacteria</taxon>
        <taxon>Pseudomonadati</taxon>
        <taxon>Pseudomonadota</taxon>
        <taxon>Gammaproteobacteria</taxon>
        <taxon>Alteromonadales</taxon>
        <taxon>Pseudoalteromonadaceae</taxon>
        <taxon>Pseudoalteromonas</taxon>
    </lineage>
</organism>
<dbReference type="InterPro" id="IPR025201">
    <property type="entry name" value="KdpD_TM"/>
</dbReference>
<evidence type="ECO:0000256" key="9">
    <source>
        <dbReference type="ARBA" id="ARBA00022840"/>
    </source>
</evidence>
<dbReference type="SUPFAM" id="SSF55874">
    <property type="entry name" value="ATPase domain of HSP90 chaperone/DNA topoisomerase II/histidine kinase"/>
    <property type="match status" value="1"/>
</dbReference>
<reference evidence="15 18" key="1">
    <citation type="submission" date="2015-06" db="EMBL/GenBank/DDBJ databases">
        <title>Genome sequence of Pseudoalteromonas carrageenovora.</title>
        <authorList>
            <person name="Xie B.-B."/>
            <person name="Rong J.-C."/>
            <person name="Qin Q.-L."/>
            <person name="Zhang Y.-Z."/>
        </authorList>
    </citation>
    <scope>NUCLEOTIDE SEQUENCE [LARGE SCALE GENOMIC DNA]</scope>
    <source>
        <strain evidence="15 18">IAM 12662</strain>
    </source>
</reference>
<evidence type="ECO:0000256" key="7">
    <source>
        <dbReference type="ARBA" id="ARBA00022741"/>
    </source>
</evidence>
<evidence type="ECO:0000259" key="14">
    <source>
        <dbReference type="PROSITE" id="PS50109"/>
    </source>
</evidence>
<keyword evidence="8" id="KW-0418">Kinase</keyword>
<accession>A0A2K4XE59</accession>
<comment type="subcellular location">
    <subcellularLocation>
        <location evidence="2">Membrane</location>
        <topology evidence="2">Multi-pass membrane protein</topology>
    </subcellularLocation>
</comment>
<keyword evidence="18" id="KW-1185">Reference proteome</keyword>
<evidence type="ECO:0000313" key="15">
    <source>
        <dbReference type="EMBL" id="MBE0384235.1"/>
    </source>
</evidence>
<evidence type="ECO:0000256" key="5">
    <source>
        <dbReference type="ARBA" id="ARBA00022679"/>
    </source>
</evidence>
<dbReference type="GO" id="GO:0005886">
    <property type="term" value="C:plasma membrane"/>
    <property type="evidence" value="ECO:0007669"/>
    <property type="project" value="TreeGrafter"/>
</dbReference>
<evidence type="ECO:0000256" key="3">
    <source>
        <dbReference type="ARBA" id="ARBA00012438"/>
    </source>
</evidence>
<dbReference type="CDD" id="cd00082">
    <property type="entry name" value="HisKA"/>
    <property type="match status" value="1"/>
</dbReference>
<dbReference type="InterPro" id="IPR036890">
    <property type="entry name" value="HATPase_C_sf"/>
</dbReference>
<evidence type="ECO:0000256" key="4">
    <source>
        <dbReference type="ARBA" id="ARBA00022553"/>
    </source>
</evidence>
<dbReference type="EMBL" id="AQGW01000025">
    <property type="protein sequence ID" value="MBE0384235.1"/>
    <property type="molecule type" value="Genomic_DNA"/>
</dbReference>
<dbReference type="InterPro" id="IPR036097">
    <property type="entry name" value="HisK_dim/P_sf"/>
</dbReference>
<dbReference type="Proteomes" id="UP000615003">
    <property type="component" value="Unassembled WGS sequence"/>
</dbReference>
<gene>
    <name evidence="16" type="primary">kdpD</name>
    <name evidence="16" type="ORF">PCAR9_B0139</name>
    <name evidence="15" type="ORF">PCARR_b0181</name>
</gene>
<keyword evidence="12 13" id="KW-0472">Membrane</keyword>
<keyword evidence="4" id="KW-0597">Phosphoprotein</keyword>
<name>A0A2K4XE59_PSEVC</name>
<keyword evidence="10 13" id="KW-1133">Transmembrane helix</keyword>
<dbReference type="Gene3D" id="1.10.287.130">
    <property type="match status" value="1"/>
</dbReference>
<keyword evidence="11" id="KW-0902">Two-component regulatory system</keyword>
<dbReference type="InterPro" id="IPR005467">
    <property type="entry name" value="His_kinase_dom"/>
</dbReference>
<feature type="domain" description="Histidine kinase" evidence="14">
    <location>
        <begin position="244"/>
        <end position="427"/>
    </location>
</feature>